<feature type="chain" id="PRO_5016241796" evidence="1">
    <location>
        <begin position="29"/>
        <end position="279"/>
    </location>
</feature>
<dbReference type="PANTHER" id="PTHR12110:SF41">
    <property type="entry name" value="INOSOSE DEHYDRATASE"/>
    <property type="match status" value="1"/>
</dbReference>
<dbReference type="NCBIfam" id="TIGR01409">
    <property type="entry name" value="TAT_signal_seq"/>
    <property type="match status" value="1"/>
</dbReference>
<dbReference type="SUPFAM" id="SSF51658">
    <property type="entry name" value="Xylose isomerase-like"/>
    <property type="match status" value="1"/>
</dbReference>
<gene>
    <name evidence="3" type="ORF">LX87_04305</name>
</gene>
<feature type="signal peptide" evidence="1">
    <location>
        <begin position="1"/>
        <end position="28"/>
    </location>
</feature>
<dbReference type="EMBL" id="QLMC01000005">
    <property type="protein sequence ID" value="RAJ94418.1"/>
    <property type="molecule type" value="Genomic_DNA"/>
</dbReference>
<dbReference type="InterPro" id="IPR036237">
    <property type="entry name" value="Xyl_isomerase-like_sf"/>
</dbReference>
<keyword evidence="4" id="KW-1185">Reference proteome</keyword>
<dbReference type="InterPro" id="IPR006311">
    <property type="entry name" value="TAT_signal"/>
</dbReference>
<evidence type="ECO:0000259" key="2">
    <source>
        <dbReference type="Pfam" id="PF01261"/>
    </source>
</evidence>
<organism evidence="3 4">
    <name type="scientific">Larkinella arboricola</name>
    <dbReference type="NCBI Taxonomy" id="643671"/>
    <lineage>
        <taxon>Bacteria</taxon>
        <taxon>Pseudomonadati</taxon>
        <taxon>Bacteroidota</taxon>
        <taxon>Cytophagia</taxon>
        <taxon>Cytophagales</taxon>
        <taxon>Spirosomataceae</taxon>
        <taxon>Larkinella</taxon>
    </lineage>
</organism>
<reference evidence="3 4" key="1">
    <citation type="submission" date="2018-06" db="EMBL/GenBank/DDBJ databases">
        <title>Genomic Encyclopedia of Archaeal and Bacterial Type Strains, Phase II (KMG-II): from individual species to whole genera.</title>
        <authorList>
            <person name="Goeker M."/>
        </authorList>
    </citation>
    <scope>NUCLEOTIDE SEQUENCE [LARGE SCALE GENOMIC DNA]</scope>
    <source>
        <strain evidence="3 4">DSM 21851</strain>
    </source>
</reference>
<dbReference type="InterPro" id="IPR013022">
    <property type="entry name" value="Xyl_isomerase-like_TIM-brl"/>
</dbReference>
<sequence>MMTSRRNFLKTSGSLAAGALLFPSLSEAAKVKNVGIQLYTVRKEMLADAVGTLKQLAKIGYKELESARSDKGNYYGLKPKEIRKIASDLGMTVRSGHVHIDKDWKRSVDMAAEAGQSYLVCSSLPSEGQTISNYERCADLFSKAAEDCQKTNLVFGYHNHDYEFEKKNGKVLYDILIEKSDPKLVKMEMDLGWAILTGNDPLKYFAKYPGRFPLWHLKDMDAKKKESTEFGKGQIDIVKMLKNMDKAGMKHFFVEQEEYPKTAMESAKYDFDYLAKLTY</sequence>
<comment type="caution">
    <text evidence="3">The sequence shown here is derived from an EMBL/GenBank/DDBJ whole genome shotgun (WGS) entry which is preliminary data.</text>
</comment>
<dbReference type="Pfam" id="PF10518">
    <property type="entry name" value="TAT_signal"/>
    <property type="match status" value="1"/>
</dbReference>
<evidence type="ECO:0000256" key="1">
    <source>
        <dbReference type="SAM" id="SignalP"/>
    </source>
</evidence>
<dbReference type="InterPro" id="IPR050312">
    <property type="entry name" value="IolE/XylAMocC-like"/>
</dbReference>
<protein>
    <submittedName>
        <fullName evidence="3">Secreted protein</fullName>
    </submittedName>
</protein>
<dbReference type="Proteomes" id="UP000248790">
    <property type="component" value="Unassembled WGS sequence"/>
</dbReference>
<name>A0A327WPX6_LARAB</name>
<dbReference type="InterPro" id="IPR019546">
    <property type="entry name" value="TAT_signal_bac_arc"/>
</dbReference>
<evidence type="ECO:0000313" key="3">
    <source>
        <dbReference type="EMBL" id="RAJ94418.1"/>
    </source>
</evidence>
<evidence type="ECO:0000313" key="4">
    <source>
        <dbReference type="Proteomes" id="UP000248790"/>
    </source>
</evidence>
<keyword evidence="1" id="KW-0732">Signal</keyword>
<feature type="domain" description="Xylose isomerase-like TIM barrel" evidence="2">
    <location>
        <begin position="54"/>
        <end position="274"/>
    </location>
</feature>
<dbReference type="RefSeq" id="WP_211325352.1">
    <property type="nucleotide sequence ID" value="NZ_QLMC01000005.1"/>
</dbReference>
<dbReference type="Gene3D" id="3.20.20.150">
    <property type="entry name" value="Divalent-metal-dependent TIM barrel enzymes"/>
    <property type="match status" value="1"/>
</dbReference>
<dbReference type="PANTHER" id="PTHR12110">
    <property type="entry name" value="HYDROXYPYRUVATE ISOMERASE"/>
    <property type="match status" value="1"/>
</dbReference>
<accession>A0A327WPX6</accession>
<dbReference type="PROSITE" id="PS51318">
    <property type="entry name" value="TAT"/>
    <property type="match status" value="1"/>
</dbReference>
<proteinExistence type="predicted"/>
<dbReference type="Pfam" id="PF01261">
    <property type="entry name" value="AP_endonuc_2"/>
    <property type="match status" value="1"/>
</dbReference>
<dbReference type="AlphaFoldDB" id="A0A327WPX6"/>